<sequence length="176" mass="19432">MKGVVFNILEEVVEKNHGAEAWDELLDAANVGGTYTSLGSYPDTDMLALVQAASAHLGITPAELLHRFGRDAMPILKERYPALFNAHPNSRSFILSVNSIIHPEVLKLYPGAICPHFQMKENADGTLDMTYSSQRHLIDLAQGFILGAADVFGERATVERFPPGSDKENVLRVKWQ</sequence>
<feature type="domain" description="Heme NO-binding" evidence="1">
    <location>
        <begin position="2"/>
        <end position="159"/>
    </location>
</feature>
<proteinExistence type="predicted"/>
<accession>A0A4P5NWU3</accession>
<keyword evidence="3" id="KW-1185">Reference proteome</keyword>
<accession>A0A4P5P144</accession>
<dbReference type="InterPro" id="IPR024096">
    <property type="entry name" value="NO_sig/Golgi_transp_ligand-bd"/>
</dbReference>
<reference evidence="3" key="1">
    <citation type="submission" date="2017-01" db="EMBL/GenBank/DDBJ databases">
        <title>Komagataeibacter sp. MSKU9 whole genome sequencing project.</title>
        <authorList>
            <person name="Matsutani M."/>
            <person name="Naloka K."/>
            <person name="Theeragool G."/>
            <person name="Yakushi T."/>
            <person name="Matsushita K."/>
        </authorList>
    </citation>
    <scope>NUCLEOTIDE SEQUENCE [LARGE SCALE GENOMIC DNA]</scope>
    <source>
        <strain evidence="3">MSKU9</strain>
    </source>
</reference>
<dbReference type="RefSeq" id="WP_141259783.1">
    <property type="nucleotide sequence ID" value="NZ_BDLU01000014.1"/>
</dbReference>
<evidence type="ECO:0000259" key="1">
    <source>
        <dbReference type="Pfam" id="PF07700"/>
    </source>
</evidence>
<dbReference type="AlphaFoldDB" id="A0A4P5P144"/>
<dbReference type="Proteomes" id="UP000315095">
    <property type="component" value="Unassembled WGS sequence"/>
</dbReference>
<dbReference type="InterPro" id="IPR011644">
    <property type="entry name" value="Heme_NO-bd"/>
</dbReference>
<evidence type="ECO:0000313" key="3">
    <source>
        <dbReference type="Proteomes" id="UP000315095"/>
    </source>
</evidence>
<dbReference type="Gene3D" id="3.90.1520.10">
    <property type="entry name" value="H-NOX domain"/>
    <property type="match status" value="1"/>
</dbReference>
<dbReference type="SUPFAM" id="SSF111126">
    <property type="entry name" value="Ligand-binding domain in the NO signalling and Golgi transport"/>
    <property type="match status" value="1"/>
</dbReference>
<name>A0A4P5P144_9PROT</name>
<dbReference type="Pfam" id="PF07700">
    <property type="entry name" value="HNOB"/>
    <property type="match status" value="1"/>
</dbReference>
<protein>
    <recommendedName>
        <fullName evidence="1">Heme NO-binding domain-containing protein</fullName>
    </recommendedName>
</protein>
<evidence type="ECO:0000313" key="2">
    <source>
        <dbReference type="EMBL" id="GCE82376.1"/>
    </source>
</evidence>
<organism evidence="2 3">
    <name type="scientific">Komagataeibacter diospyri</name>
    <dbReference type="NCBI Taxonomy" id="1932662"/>
    <lineage>
        <taxon>Bacteria</taxon>
        <taxon>Pseudomonadati</taxon>
        <taxon>Pseudomonadota</taxon>
        <taxon>Alphaproteobacteria</taxon>
        <taxon>Acetobacterales</taxon>
        <taxon>Acetobacteraceae</taxon>
        <taxon>Komagataeibacter</taxon>
    </lineage>
</organism>
<dbReference type="EMBL" id="BDLU01000014">
    <property type="protein sequence ID" value="GCE82376.1"/>
    <property type="molecule type" value="Genomic_DNA"/>
</dbReference>
<dbReference type="OrthoDB" id="7266652at2"/>
<comment type="caution">
    <text evidence="2">The sequence shown here is derived from an EMBL/GenBank/DDBJ whole genome shotgun (WGS) entry which is preliminary data.</text>
</comment>
<dbReference type="InterPro" id="IPR038158">
    <property type="entry name" value="H-NOX_domain_sf"/>
</dbReference>
<dbReference type="GO" id="GO:0020037">
    <property type="term" value="F:heme binding"/>
    <property type="evidence" value="ECO:0007669"/>
    <property type="project" value="InterPro"/>
</dbReference>
<gene>
    <name evidence="2" type="ORF">MSKU9_0517</name>
</gene>